<dbReference type="Pfam" id="PF01370">
    <property type="entry name" value="Epimerase"/>
    <property type="match status" value="1"/>
</dbReference>
<dbReference type="PANTHER" id="PTHR48079:SF6">
    <property type="entry name" value="NAD(P)-BINDING DOMAIN-CONTAINING PROTEIN-RELATED"/>
    <property type="match status" value="1"/>
</dbReference>
<sequence>MKKAVVSGGTGYVGRFIVEDLLAAGYDVTVLNRTAPPVGYFSGAVAFARLQLGDTPVSPTLFDGASFFVHAAFDHVPGRYRGGEGDDPEGFRRRNAAGSIALFEAARAAGVSRAVFLSSRAVYGPRPPGVLLDEDDMPRPDTLYGLAKLEVEQALAALGGGAFHGVTLRVTGVYGPAGPGREHKWASLFADYLAGRPLPPRAGTEVHGSDVASAFRLVLEMPDPPPPVLNVSDLLLDWRDLLAIVRDLSGSLHELPPRADASAVNAMRTDRLRALGWKPGGMALLRLTVARLLGSSMGVG</sequence>
<keyword evidence="3" id="KW-1185">Reference proteome</keyword>
<dbReference type="EMBL" id="JBHUIR010000038">
    <property type="protein sequence ID" value="MFD2260286.1"/>
    <property type="molecule type" value="Genomic_DNA"/>
</dbReference>
<dbReference type="CDD" id="cd08946">
    <property type="entry name" value="SDR_e"/>
    <property type="match status" value="1"/>
</dbReference>
<dbReference type="InterPro" id="IPR051783">
    <property type="entry name" value="NAD(P)-dependent_oxidoreduct"/>
</dbReference>
<dbReference type="InterPro" id="IPR036291">
    <property type="entry name" value="NAD(P)-bd_dom_sf"/>
</dbReference>
<dbReference type="PANTHER" id="PTHR48079">
    <property type="entry name" value="PROTEIN YEEZ"/>
    <property type="match status" value="1"/>
</dbReference>
<gene>
    <name evidence="2" type="ORF">ACFSMZ_10985</name>
</gene>
<reference evidence="3" key="1">
    <citation type="journal article" date="2019" name="Int. J. Syst. Evol. Microbiol.">
        <title>The Global Catalogue of Microorganisms (GCM) 10K type strain sequencing project: providing services to taxonomists for standard genome sequencing and annotation.</title>
        <authorList>
            <consortium name="The Broad Institute Genomics Platform"/>
            <consortium name="The Broad Institute Genome Sequencing Center for Infectious Disease"/>
            <person name="Wu L."/>
            <person name="Ma J."/>
        </authorList>
    </citation>
    <scope>NUCLEOTIDE SEQUENCE [LARGE SCALE GENOMIC DNA]</scope>
    <source>
        <strain evidence="3">KCTC 23707</strain>
    </source>
</reference>
<dbReference type="Gene3D" id="3.40.50.720">
    <property type="entry name" value="NAD(P)-binding Rossmann-like Domain"/>
    <property type="match status" value="1"/>
</dbReference>
<dbReference type="InterPro" id="IPR001509">
    <property type="entry name" value="Epimerase_deHydtase"/>
</dbReference>
<organism evidence="2 3">
    <name type="scientific">Chelativorans composti</name>
    <dbReference type="NCBI Taxonomy" id="768533"/>
    <lineage>
        <taxon>Bacteria</taxon>
        <taxon>Pseudomonadati</taxon>
        <taxon>Pseudomonadota</taxon>
        <taxon>Alphaproteobacteria</taxon>
        <taxon>Hyphomicrobiales</taxon>
        <taxon>Phyllobacteriaceae</taxon>
        <taxon>Chelativorans</taxon>
    </lineage>
</organism>
<name>A0ABW5DL64_9HYPH</name>
<dbReference type="SUPFAM" id="SSF51735">
    <property type="entry name" value="NAD(P)-binding Rossmann-fold domains"/>
    <property type="match status" value="1"/>
</dbReference>
<feature type="domain" description="NAD-dependent epimerase/dehydratase" evidence="1">
    <location>
        <begin position="5"/>
        <end position="231"/>
    </location>
</feature>
<dbReference type="Proteomes" id="UP001597373">
    <property type="component" value="Unassembled WGS sequence"/>
</dbReference>
<proteinExistence type="predicted"/>
<comment type="caution">
    <text evidence="2">The sequence shown here is derived from an EMBL/GenBank/DDBJ whole genome shotgun (WGS) entry which is preliminary data.</text>
</comment>
<evidence type="ECO:0000313" key="2">
    <source>
        <dbReference type="EMBL" id="MFD2260286.1"/>
    </source>
</evidence>
<evidence type="ECO:0000259" key="1">
    <source>
        <dbReference type="Pfam" id="PF01370"/>
    </source>
</evidence>
<protein>
    <submittedName>
        <fullName evidence="2">NAD-dependent epimerase/dehydratase family protein</fullName>
    </submittedName>
</protein>
<accession>A0ABW5DL64</accession>
<evidence type="ECO:0000313" key="3">
    <source>
        <dbReference type="Proteomes" id="UP001597373"/>
    </source>
</evidence>
<dbReference type="RefSeq" id="WP_345099145.1">
    <property type="nucleotide sequence ID" value="NZ_BAABGS010000021.1"/>
</dbReference>